<organism evidence="1 2">
    <name type="scientific">Paramecium tetraurelia</name>
    <dbReference type="NCBI Taxonomy" id="5888"/>
    <lineage>
        <taxon>Eukaryota</taxon>
        <taxon>Sar</taxon>
        <taxon>Alveolata</taxon>
        <taxon>Ciliophora</taxon>
        <taxon>Intramacronucleata</taxon>
        <taxon>Oligohymenophorea</taxon>
        <taxon>Peniculida</taxon>
        <taxon>Parameciidae</taxon>
        <taxon>Paramecium</taxon>
    </lineage>
</organism>
<keyword evidence="2" id="KW-1185">Reference proteome</keyword>
<proteinExistence type="predicted"/>
<dbReference type="Proteomes" id="UP000000600">
    <property type="component" value="Unassembled WGS sequence"/>
</dbReference>
<dbReference type="KEGG" id="ptm:GSPATT00037201001"/>
<gene>
    <name evidence="1" type="ORF">GSPATT00037201001</name>
</gene>
<evidence type="ECO:0000313" key="1">
    <source>
        <dbReference type="EMBL" id="CAK68417.1"/>
    </source>
</evidence>
<dbReference type="EMBL" id="CT868060">
    <property type="protein sequence ID" value="CAK68417.1"/>
    <property type="molecule type" value="Genomic_DNA"/>
</dbReference>
<protein>
    <submittedName>
        <fullName evidence="1">Uncharacterized protein</fullName>
    </submittedName>
</protein>
<dbReference type="AlphaFoldDB" id="A0CCA0"/>
<evidence type="ECO:0000313" key="2">
    <source>
        <dbReference type="Proteomes" id="UP000000600"/>
    </source>
</evidence>
<dbReference type="GeneID" id="5021597"/>
<dbReference type="InParanoid" id="A0CCA0"/>
<accession>A0CCA0</accession>
<sequence>MQGDFCAVCAQKQKKCHSDVHDNMEFYFVTEELTQQVVMEDLKRRYQTSSREKLTKRRPTKINGYRTLNQQSNLLNINNISNEVCQQIKPNCTLTSNQ</sequence>
<dbReference type="RefSeq" id="XP_001435814.1">
    <property type="nucleotide sequence ID" value="XM_001435777.1"/>
</dbReference>
<name>A0CCA0_PARTE</name>
<dbReference type="HOGENOM" id="CLU_2338082_0_0_1"/>
<reference evidence="1 2" key="1">
    <citation type="journal article" date="2006" name="Nature">
        <title>Global trends of whole-genome duplications revealed by the ciliate Paramecium tetraurelia.</title>
        <authorList>
            <consortium name="Genoscope"/>
            <person name="Aury J.-M."/>
            <person name="Jaillon O."/>
            <person name="Duret L."/>
            <person name="Noel B."/>
            <person name="Jubin C."/>
            <person name="Porcel B.M."/>
            <person name="Segurens B."/>
            <person name="Daubin V."/>
            <person name="Anthouard V."/>
            <person name="Aiach N."/>
            <person name="Arnaiz O."/>
            <person name="Billaut A."/>
            <person name="Beisson J."/>
            <person name="Blanc I."/>
            <person name="Bouhouche K."/>
            <person name="Camara F."/>
            <person name="Duharcourt S."/>
            <person name="Guigo R."/>
            <person name="Gogendeau D."/>
            <person name="Katinka M."/>
            <person name="Keller A.-M."/>
            <person name="Kissmehl R."/>
            <person name="Klotz C."/>
            <person name="Koll F."/>
            <person name="Le Moue A."/>
            <person name="Lepere C."/>
            <person name="Malinsky S."/>
            <person name="Nowacki M."/>
            <person name="Nowak J.K."/>
            <person name="Plattner H."/>
            <person name="Poulain J."/>
            <person name="Ruiz F."/>
            <person name="Serrano V."/>
            <person name="Zagulski M."/>
            <person name="Dessen P."/>
            <person name="Betermier M."/>
            <person name="Weissenbach J."/>
            <person name="Scarpelli C."/>
            <person name="Schachter V."/>
            <person name="Sperling L."/>
            <person name="Meyer E."/>
            <person name="Cohen J."/>
            <person name="Wincker P."/>
        </authorList>
    </citation>
    <scope>NUCLEOTIDE SEQUENCE [LARGE SCALE GENOMIC DNA]</scope>
    <source>
        <strain evidence="1 2">Stock d4-2</strain>
    </source>
</reference>